<dbReference type="RefSeq" id="WP_074653044.1">
    <property type="nucleotide sequence ID" value="NZ_FNSD01000001.1"/>
</dbReference>
<dbReference type="InterPro" id="IPR017853">
    <property type="entry name" value="GH"/>
</dbReference>
<feature type="region of interest" description="Disordered" evidence="1">
    <location>
        <begin position="1206"/>
        <end position="1257"/>
    </location>
</feature>
<dbReference type="OrthoDB" id="9808590at2"/>
<dbReference type="Gene3D" id="3.20.20.80">
    <property type="entry name" value="Glycosidases"/>
    <property type="match status" value="2"/>
</dbReference>
<feature type="compositionally biased region" description="Low complexity" evidence="1">
    <location>
        <begin position="1206"/>
        <end position="1230"/>
    </location>
</feature>
<name>A0A1H4L6W9_9BACT</name>
<evidence type="ECO:0000313" key="4">
    <source>
        <dbReference type="Proteomes" id="UP000182409"/>
    </source>
</evidence>
<evidence type="ECO:0000313" key="3">
    <source>
        <dbReference type="EMBL" id="SEB66471.1"/>
    </source>
</evidence>
<evidence type="ECO:0000259" key="2">
    <source>
        <dbReference type="Pfam" id="PF00128"/>
    </source>
</evidence>
<feature type="compositionally biased region" description="Basic residues" evidence="1">
    <location>
        <begin position="1231"/>
        <end position="1246"/>
    </location>
</feature>
<dbReference type="PANTHER" id="PTHR47786:SF2">
    <property type="entry name" value="GLYCOSYL HYDROLASE FAMILY 13 CATALYTIC DOMAIN-CONTAINING PROTEIN"/>
    <property type="match status" value="1"/>
</dbReference>
<feature type="compositionally biased region" description="Low complexity" evidence="1">
    <location>
        <begin position="1247"/>
        <end position="1257"/>
    </location>
</feature>
<gene>
    <name evidence="3" type="ORF">SAMN05443244_1491</name>
</gene>
<proteinExistence type="predicted"/>
<dbReference type="Pfam" id="PF00128">
    <property type="entry name" value="Alpha-amylase"/>
    <property type="match status" value="1"/>
</dbReference>
<accession>A0A1H4L6W9</accession>
<dbReference type="PANTHER" id="PTHR47786">
    <property type="entry name" value="ALPHA-1,4-GLUCAN:MALTOSE-1-PHOSPHATE MALTOSYLTRANSFERASE"/>
    <property type="match status" value="1"/>
</dbReference>
<organism evidence="3 4">
    <name type="scientific">Terriglobus roseus</name>
    <dbReference type="NCBI Taxonomy" id="392734"/>
    <lineage>
        <taxon>Bacteria</taxon>
        <taxon>Pseudomonadati</taxon>
        <taxon>Acidobacteriota</taxon>
        <taxon>Terriglobia</taxon>
        <taxon>Terriglobales</taxon>
        <taxon>Acidobacteriaceae</taxon>
        <taxon>Terriglobus</taxon>
    </lineage>
</organism>
<protein>
    <submittedName>
        <fullName evidence="3">Alpha amylase, catalytic domain</fullName>
    </submittedName>
</protein>
<dbReference type="SUPFAM" id="SSF51445">
    <property type="entry name" value="(Trans)glycosidases"/>
    <property type="match status" value="1"/>
</dbReference>
<dbReference type="GO" id="GO:0005975">
    <property type="term" value="P:carbohydrate metabolic process"/>
    <property type="evidence" value="ECO:0007669"/>
    <property type="project" value="InterPro"/>
</dbReference>
<dbReference type="InterPro" id="IPR006047">
    <property type="entry name" value="GH13_cat_dom"/>
</dbReference>
<dbReference type="Proteomes" id="UP000182409">
    <property type="component" value="Unassembled WGS sequence"/>
</dbReference>
<dbReference type="EMBL" id="FNSD01000001">
    <property type="protein sequence ID" value="SEB66471.1"/>
    <property type="molecule type" value="Genomic_DNA"/>
</dbReference>
<sequence>MEFHIARSFRDKFDLRDLLFSYTGNVIFGNVAASRRLAQQMNDARVATGGPTPQEDPKSVVHAGQLFAMGLIDELSHAVIEHYRKEQDPALLSDALKWFGDRVGIKEVDALLLAFTERFPNVSVYQGKLTAAQWLAGSTDGLSHREAALEELLLLWLANQNPAYKPFRMLFDDSTLRKDVPAYVEFQGDLEAYFETRPEFSEEARTLLKALRLPFEEAPDSLSKQLDFIRDRWMPKLGNGARATLSRTLLAIDTLREEEVAIWMQFNPPGRNVKQHGPVEYGGKEGFVGDEYVGFEEYWEEVTNEDGTVTRRRRFRTRSGALVDAAVAHDYQAPLNEYEAFSHDDAWMPTVVLMAKSTYVWLEQLSKKYQRHIHRLDQIPLEELQLLRDRGMTGLWLIGLWERSRASQTIKRLRGQADAVASAYSLMDYSIAEDLGGNGAYAKLRDLAGTVGLRLASDMVPNHMGLDSTWVIEHPEWFIRRHESPYPNYSFEGPDLSTDPRVEIKLEDHYYDQTDAAVAYRMRYRDGSNRTEFIYHGNDGTTFAWNDTAQLDYSQHNVREHVIQVILQVARRFPIIRFDAAMVLAKRHVQRLWFPLPGQGGSIPSRAEDAMTQEEFDHIMPQEFWREVVDRVQAEVPGTLLLAEAFWLLEGYFVRTLGMHRVYNSAFMVMLRDEENAKYRSYLKKTIEFDPDIMKRYVNFMSNPDEKTAIEQFETGDKFFGVSTMMATIPGLPMFAHGQIEGYTEKYGMEYKQAKFDEWPNEQLVARHNAEIAPLLKNRALFAESEHFVFFDFWLDNGTVDENVFAYSNRLGSERALILYNNTIQSTRGTIHVSAASMNKWTGDLWQRSLADALALPRGDDYFLAWRDTATGLEYLRSSNDLVNGGLTLDLRGYQYAVLLNWRELQASASQPWSELCNALGGAGVHSLDEALTRLRLRPLTGALRHAVGAEAVRTIAPRGQQPLAETKATQQWGERARTVFDRLREIEPAAPATAATATSYAAVLTTLADAAVKAVAIARAAHALPPRMAIEAHPEALWTPLLTVAALRALPTPVISAPEENNIVDRLGLRPSLAEIFSEVGVQGEDAWRAAARVRLALSQPKLDTAAFWAEGDVMWLAGVNEHEGTRYINHEALEQLLQWLTLTAALQPAGATAVNVPSAEVLKAAADAGYKYDAMVAALTAKSEAAAKKSTAIKAAAKAASSAAKSAPAKAAKSTPAKAAAKSAPAKTAAKKTAAKSAPKKSAAKKATSSPATVKSTTVLEAHAADGHTVVDTASVPDINVAGKKAAAKKSVAKKKTAPKL</sequence>
<reference evidence="3 4" key="1">
    <citation type="submission" date="2016-10" db="EMBL/GenBank/DDBJ databases">
        <authorList>
            <person name="de Groot N.N."/>
        </authorList>
    </citation>
    <scope>NUCLEOTIDE SEQUENCE [LARGE SCALE GENOMIC DNA]</scope>
    <source>
        <strain evidence="3 4">AB35.6</strain>
    </source>
</reference>
<feature type="domain" description="Glycosyl hydrolase family 13 catalytic" evidence="2">
    <location>
        <begin position="382"/>
        <end position="676"/>
    </location>
</feature>
<evidence type="ECO:0000256" key="1">
    <source>
        <dbReference type="SAM" id="MobiDB-lite"/>
    </source>
</evidence>